<dbReference type="InParanoid" id="A0A1E7FWA7"/>
<dbReference type="Proteomes" id="UP000095751">
    <property type="component" value="Unassembled WGS sequence"/>
</dbReference>
<evidence type="ECO:0000256" key="1">
    <source>
        <dbReference type="SAM" id="SignalP"/>
    </source>
</evidence>
<dbReference type="EMBL" id="KV784353">
    <property type="protein sequence ID" value="OEU22404.1"/>
    <property type="molecule type" value="Genomic_DNA"/>
</dbReference>
<keyword evidence="3" id="KW-1185">Reference proteome</keyword>
<evidence type="ECO:0000313" key="2">
    <source>
        <dbReference type="EMBL" id="OEU22404.1"/>
    </source>
</evidence>
<accession>A0A1E7FWA7</accession>
<name>A0A1E7FWA7_9STRA</name>
<organism evidence="2 3">
    <name type="scientific">Fragilariopsis cylindrus CCMP1102</name>
    <dbReference type="NCBI Taxonomy" id="635003"/>
    <lineage>
        <taxon>Eukaryota</taxon>
        <taxon>Sar</taxon>
        <taxon>Stramenopiles</taxon>
        <taxon>Ochrophyta</taxon>
        <taxon>Bacillariophyta</taxon>
        <taxon>Bacillariophyceae</taxon>
        <taxon>Bacillariophycidae</taxon>
        <taxon>Bacillariales</taxon>
        <taxon>Bacillariaceae</taxon>
        <taxon>Fragilariopsis</taxon>
    </lineage>
</organism>
<reference evidence="2 3" key="1">
    <citation type="submission" date="2016-09" db="EMBL/GenBank/DDBJ databases">
        <title>Extensive genetic diversity and differential bi-allelic expression allows diatom success in the polar Southern Ocean.</title>
        <authorList>
            <consortium name="DOE Joint Genome Institute"/>
            <person name="Mock T."/>
            <person name="Otillar R.P."/>
            <person name="Strauss J."/>
            <person name="Dupont C."/>
            <person name="Frickenhaus S."/>
            <person name="Maumus F."/>
            <person name="Mcmullan M."/>
            <person name="Sanges R."/>
            <person name="Schmutz J."/>
            <person name="Toseland A."/>
            <person name="Valas R."/>
            <person name="Veluchamy A."/>
            <person name="Ward B.J."/>
            <person name="Allen A."/>
            <person name="Barry K."/>
            <person name="Falciatore A."/>
            <person name="Ferrante M."/>
            <person name="Fortunato A.E."/>
            <person name="Gloeckner G."/>
            <person name="Gruber A."/>
            <person name="Hipkin R."/>
            <person name="Janech M."/>
            <person name="Kroth P."/>
            <person name="Leese F."/>
            <person name="Lindquist E."/>
            <person name="Lyon B.R."/>
            <person name="Martin J."/>
            <person name="Mayer C."/>
            <person name="Parker M."/>
            <person name="Quesneville H."/>
            <person name="Raymond J."/>
            <person name="Uhlig C."/>
            <person name="Valentin K.U."/>
            <person name="Worden A.Z."/>
            <person name="Armbrust E.V."/>
            <person name="Bowler C."/>
            <person name="Green B."/>
            <person name="Moulton V."/>
            <person name="Van Oosterhout C."/>
            <person name="Grigoriev I."/>
        </authorList>
    </citation>
    <scope>NUCLEOTIDE SEQUENCE [LARGE SCALE GENOMIC DNA]</scope>
    <source>
        <strain evidence="2 3">CCMP1102</strain>
    </source>
</reference>
<proteinExistence type="predicted"/>
<evidence type="ECO:0000313" key="3">
    <source>
        <dbReference type="Proteomes" id="UP000095751"/>
    </source>
</evidence>
<dbReference type="AlphaFoldDB" id="A0A1E7FWA7"/>
<dbReference type="OrthoDB" id="38007at2759"/>
<sequence length="529" mass="56503">MRLQEGVRLPIVGVLIWLTPLLFESCSAAYSTLRGGKPCSLCPSGGTNFEFPDASIPYFILPEDDAPSCSDLAFVASMVPSDSYLCAKYQANAGYCGCPDLQPLNNCSFCPNGNIPARAGLLLPTGESCKNLHTYVSFFDEDQCSSLQYDAIAANADGCGCETGGLDDSALTKKALDLCSFCPDGSIPPNLDKYMSMAGLTCGEYAKFITSLNRDQCEIQSNRGTFDLFAFQCNCPEVTPPVCPRQENPDLCTVSLLETVDVDESCECYSFCDEKFVGCDAYPGNFLLDKCPGTSVSGCNFASAIDDSGSCSICPNFTNDISNPDAILPPFSGVTIPGIEQPTCQDLVDYIQNKSVEDEDCQVAQSRLAHYCGCDGAESSCTLCPGGIQPSYADKITTGDTTSTCKEFAGTVLTWEQATCEIGESYLSVMAGRCGCITAEMPVCPVQQNPWLCTVNLLRSTDEDCECYNFCGNKFHSCAEYPGQLLSASDCPENVEPIAGCNRALASPTSKRCGRGSIGPPCSASLPRH</sequence>
<keyword evidence="1" id="KW-0732">Signal</keyword>
<gene>
    <name evidence="2" type="ORF">FRACYDRAFT_232560</name>
</gene>
<dbReference type="KEGG" id="fcy:FRACYDRAFT_232560"/>
<protein>
    <submittedName>
        <fullName evidence="2">Uncharacterized protein</fullName>
    </submittedName>
</protein>
<feature type="chain" id="PRO_5009193598" evidence="1">
    <location>
        <begin position="29"/>
        <end position="529"/>
    </location>
</feature>
<feature type="signal peptide" evidence="1">
    <location>
        <begin position="1"/>
        <end position="28"/>
    </location>
</feature>